<keyword evidence="2" id="KW-1185">Reference proteome</keyword>
<sequence length="181" mass="19948">MKYPYEIRLSGSGGQGLILAGIILARAAVLENHHVTQTQSYGPESRGGYSYADVIISNEDIYFPEAVSFDCLLALNQESCDKYLFDLRENGILIVDTTFVKNIALVVENTYEVPFTEIAIEKLGSPIPTNIMALAFLVQVTGIVKLASLQQAIEESVKPAFIDLNLRAMKLGIDLAKNYEK</sequence>
<reference evidence="1" key="1">
    <citation type="submission" date="2019-03" db="EMBL/GenBank/DDBJ databases">
        <title>Candidatus Syntrophosphaera thermopropionivorans: a novel player in syntrophic propionate oxidation during anaerobic digestion.</title>
        <authorList>
            <person name="Dyksma S."/>
        </authorList>
    </citation>
    <scope>NUCLEOTIDE SEQUENCE</scope>
    <source>
        <strain evidence="1">W5</strain>
    </source>
</reference>
<name>A0AC61QJX8_9BACT</name>
<proteinExistence type="predicted"/>
<evidence type="ECO:0000313" key="1">
    <source>
        <dbReference type="EMBL" id="TDF73637.1"/>
    </source>
</evidence>
<gene>
    <name evidence="1" type="ORF">E0946_02440</name>
</gene>
<dbReference type="Proteomes" id="UP000294588">
    <property type="component" value="Unassembled WGS sequence"/>
</dbReference>
<comment type="caution">
    <text evidence="1">The sequence shown here is derived from an EMBL/GenBank/DDBJ whole genome shotgun (WGS) entry which is preliminary data.</text>
</comment>
<organism evidence="1 2">
    <name type="scientific">Candidatus Syntrophosphaera thermopropionivorans</name>
    <dbReference type="NCBI Taxonomy" id="2593015"/>
    <lineage>
        <taxon>Bacteria</taxon>
        <taxon>Pseudomonadati</taxon>
        <taxon>Candidatus Cloacimonadota</taxon>
        <taxon>Candidatus Cloacimonadia</taxon>
        <taxon>Candidatus Cloacimonadales</taxon>
        <taxon>Candidatus Cloacimonadaceae</taxon>
        <taxon>Candidatus Syntrophosphaera</taxon>
    </lineage>
</organism>
<evidence type="ECO:0000313" key="2">
    <source>
        <dbReference type="Proteomes" id="UP000294588"/>
    </source>
</evidence>
<protein>
    <submittedName>
        <fullName evidence="1">2-oxoacid:ferredoxin oxidoreductase subunit gamma</fullName>
    </submittedName>
</protein>
<accession>A0AC61QJX8</accession>
<dbReference type="EMBL" id="SMOG01000004">
    <property type="protein sequence ID" value="TDF73637.1"/>
    <property type="molecule type" value="Genomic_DNA"/>
</dbReference>